<reference evidence="1 2" key="1">
    <citation type="journal article" date="2013" name="Genome Biol.">
        <title>Comparative genomics of the core and accessory genomes of 48 Sinorhizobium strains comprising five genospecies.</title>
        <authorList>
            <person name="Sugawara M."/>
            <person name="Epstein B."/>
            <person name="Badgley B.D."/>
            <person name="Unno T."/>
            <person name="Xu L."/>
            <person name="Reese J."/>
            <person name="Gyaneshwar P."/>
            <person name="Denny R."/>
            <person name="Mudge J."/>
            <person name="Bharti A.K."/>
            <person name="Farmer A.D."/>
            <person name="May G.D."/>
            <person name="Woodward J.E."/>
            <person name="Medigue C."/>
            <person name="Vallenet D."/>
            <person name="Lajus A."/>
            <person name="Rouy Z."/>
            <person name="Martinez-Vaz B."/>
            <person name="Tiffin P."/>
            <person name="Young N.D."/>
            <person name="Sadowsky M.J."/>
        </authorList>
    </citation>
    <scope>NUCLEOTIDE SEQUENCE [LARGE SCALE GENOMIC DNA]</scope>
    <source>
        <strain evidence="1 2">USDA205</strain>
    </source>
</reference>
<accession>A0A844A6H5</accession>
<proteinExistence type="predicted"/>
<sequence length="426" mass="47179">MILDRWAANNLRVLPASCATRIAGLVGPIGSTNAIDKWSSMAEQTENPRLISCDEAGFTGPKLLDDNQPYFAYAAVELTADEAAAIVASARAKFRVQAPELKSSLLRKRNNWPEIALDILTPLEGRAMVIAADKRLNLAGKTFEYIFEPVLESMNGLFYHYDLHRFVMNGLHRILFETGEPTPKLAEELQSFMKSFDPADAPTVFAAAESSAETHEILDCVLRFARGYAATIAEQSKHLQKDVNPTAKWTLDLTTTCLFSLLLHGWGHRYDSLDVLCDDSKPLQAMARVFDGFVGRSECAELIGAGSQRAKIKANLANPIRFGSSAANPGLQIADIVAGATTDLLQHQTAASYRDLARWILPHMHPHTMLPDDDFIDLALPKPRMNLAALKELARRADHGEDPIANMDEFYEIQLASERKAKRFPF</sequence>
<dbReference type="RefSeq" id="WP_141322207.1">
    <property type="nucleotide sequence ID" value="NZ_BJNI01000059.1"/>
</dbReference>
<dbReference type="AlphaFoldDB" id="A0A844A6H5"/>
<evidence type="ECO:0000313" key="1">
    <source>
        <dbReference type="EMBL" id="MQX07236.1"/>
    </source>
</evidence>
<organism evidence="1 2">
    <name type="scientific">Rhizobium fredii</name>
    <name type="common">Sinorhizobium fredii</name>
    <dbReference type="NCBI Taxonomy" id="380"/>
    <lineage>
        <taxon>Bacteria</taxon>
        <taxon>Pseudomonadati</taxon>
        <taxon>Pseudomonadota</taxon>
        <taxon>Alphaproteobacteria</taxon>
        <taxon>Hyphomicrobiales</taxon>
        <taxon>Rhizobiaceae</taxon>
        <taxon>Sinorhizobium/Ensifer group</taxon>
        <taxon>Sinorhizobium</taxon>
    </lineage>
</organism>
<gene>
    <name evidence="1" type="ORF">GHK48_02545</name>
</gene>
<dbReference type="Proteomes" id="UP000466694">
    <property type="component" value="Unassembled WGS sequence"/>
</dbReference>
<protein>
    <submittedName>
        <fullName evidence="1">DUF3800 domain-containing protein</fullName>
    </submittedName>
</protein>
<evidence type="ECO:0000313" key="2">
    <source>
        <dbReference type="Proteomes" id="UP000466694"/>
    </source>
</evidence>
<comment type="caution">
    <text evidence="1">The sequence shown here is derived from an EMBL/GenBank/DDBJ whole genome shotgun (WGS) entry which is preliminary data.</text>
</comment>
<dbReference type="EMBL" id="WISZ01000037">
    <property type="protein sequence ID" value="MQX07236.1"/>
    <property type="molecule type" value="Genomic_DNA"/>
</dbReference>
<dbReference type="Pfam" id="PF12686">
    <property type="entry name" value="DUF3800"/>
    <property type="match status" value="1"/>
</dbReference>
<name>A0A844A6H5_RHIFR</name>
<dbReference type="InterPro" id="IPR024524">
    <property type="entry name" value="DUF3800"/>
</dbReference>